<evidence type="ECO:0000313" key="1">
    <source>
        <dbReference type="EMBL" id="TFH95007.1"/>
    </source>
</evidence>
<dbReference type="AlphaFoldDB" id="A0A4Y8WQS9"/>
<dbReference type="GeneID" id="66796414"/>
<proteinExistence type="predicted"/>
<accession>A0A4Y8WQS9</accession>
<dbReference type="EMBL" id="SPNC01000071">
    <property type="protein sequence ID" value="TFH95007.1"/>
    <property type="molecule type" value="Genomic_DNA"/>
</dbReference>
<sequence>MIVAETKRRENVAEYILYMWQIEDIIRALELDDAKIKEYVSQGYQLDQERMDQVLLWYLTLADQMKEQGITKVGHLRALNELMDELQELSAKLLREPSQTLYSSVYFQTLPSIIQLRELSGGENMGEIESCFVGIYGYLTLKARGEEVTEATEGAIKQFSTFLAMLAARFREVEEGELTLNSIPDDEE</sequence>
<dbReference type="Pfam" id="PF16271">
    <property type="entry name" value="DUF4924"/>
    <property type="match status" value="1"/>
</dbReference>
<evidence type="ECO:0000313" key="2">
    <source>
        <dbReference type="Proteomes" id="UP000297225"/>
    </source>
</evidence>
<dbReference type="STRING" id="1122973.GCA_000379925_00176"/>
<reference evidence="1 2" key="1">
    <citation type="submission" date="2019-03" db="EMBL/GenBank/DDBJ databases">
        <title>Porphyromonas levii Isolated from the Uterus of Dairy Cows.</title>
        <authorList>
            <person name="Francis A.M."/>
        </authorList>
    </citation>
    <scope>NUCLEOTIDE SEQUENCE [LARGE SCALE GENOMIC DNA]</scope>
    <source>
        <strain evidence="1 2">AF5678</strain>
    </source>
</reference>
<comment type="caution">
    <text evidence="1">The sequence shown here is derived from an EMBL/GenBank/DDBJ whole genome shotgun (WGS) entry which is preliminary data.</text>
</comment>
<dbReference type="Proteomes" id="UP000297225">
    <property type="component" value="Unassembled WGS sequence"/>
</dbReference>
<dbReference type="RefSeq" id="WP_018357459.1">
    <property type="nucleotide sequence ID" value="NZ_CP197400.1"/>
</dbReference>
<organism evidence="1 2">
    <name type="scientific">Porphyromonas levii</name>
    <dbReference type="NCBI Taxonomy" id="28114"/>
    <lineage>
        <taxon>Bacteria</taxon>
        <taxon>Pseudomonadati</taxon>
        <taxon>Bacteroidota</taxon>
        <taxon>Bacteroidia</taxon>
        <taxon>Bacteroidales</taxon>
        <taxon>Porphyromonadaceae</taxon>
        <taxon>Porphyromonas</taxon>
    </lineage>
</organism>
<protein>
    <submittedName>
        <fullName evidence="1">DUF4924 family protein</fullName>
    </submittedName>
</protein>
<dbReference type="OrthoDB" id="1095125at2"/>
<gene>
    <name evidence="1" type="ORF">E4P47_05485</name>
</gene>
<name>A0A4Y8WQS9_9PORP</name>
<keyword evidence="2" id="KW-1185">Reference proteome</keyword>
<dbReference type="InterPro" id="IPR032574">
    <property type="entry name" value="DUF4924"/>
</dbReference>